<protein>
    <submittedName>
        <fullName evidence="5">Glutathione S-transferase, omega</fullName>
    </submittedName>
</protein>
<evidence type="ECO:0000313" key="5">
    <source>
        <dbReference type="EMBL" id="ATJ82000.1"/>
    </source>
</evidence>
<evidence type="ECO:0000256" key="2">
    <source>
        <dbReference type="PIRSR" id="PIRSR015753-2"/>
    </source>
</evidence>
<dbReference type="Gene3D" id="3.40.30.10">
    <property type="entry name" value="Glutaredoxin"/>
    <property type="match status" value="1"/>
</dbReference>
<accession>A0A291P536</accession>
<keyword evidence="6" id="KW-1185">Reference proteome</keyword>
<dbReference type="KEGG" id="hbe:BEI_1013"/>
<organism evidence="5 6">
    <name type="scientific">Halomonas beimenensis</name>
    <dbReference type="NCBI Taxonomy" id="475662"/>
    <lineage>
        <taxon>Bacteria</taxon>
        <taxon>Pseudomonadati</taxon>
        <taxon>Pseudomonadota</taxon>
        <taxon>Gammaproteobacteria</taxon>
        <taxon>Oceanospirillales</taxon>
        <taxon>Halomonadaceae</taxon>
        <taxon>Halomonas</taxon>
    </lineage>
</organism>
<feature type="active site" description="Proton donor/acceptor" evidence="1">
    <location>
        <position position="179"/>
    </location>
</feature>
<dbReference type="GO" id="GO:0005737">
    <property type="term" value="C:cytoplasm"/>
    <property type="evidence" value="ECO:0007669"/>
    <property type="project" value="TreeGrafter"/>
</dbReference>
<name>A0A291P536_9GAMM</name>
<feature type="binding site" evidence="2">
    <location>
        <begin position="114"/>
        <end position="117"/>
    </location>
    <ligand>
        <name>glutathione</name>
        <dbReference type="ChEBI" id="CHEBI:57925"/>
    </ligand>
</feature>
<dbReference type="Gene3D" id="1.20.1050.10">
    <property type="match status" value="1"/>
</dbReference>
<evidence type="ECO:0000259" key="4">
    <source>
        <dbReference type="PROSITE" id="PS50405"/>
    </source>
</evidence>
<reference evidence="5 6" key="1">
    <citation type="journal article" date="2017" name="Sci. Rep.">
        <title>Revealing the Saline Adaptation Strategies of the Halophilic Bacterium Halomonas beimenensis through High-throughput Omics and Transposon Mutagenesis Approaches.</title>
        <authorList>
            <person name="Chen Y.H."/>
            <person name="Lin S.S."/>
            <person name="Shyu Y.T."/>
        </authorList>
    </citation>
    <scope>NUCLEOTIDE SEQUENCE [LARGE SCALE GENOMIC DNA]</scope>
    <source>
        <strain evidence="5 6">NTU-111</strain>
    </source>
</reference>
<dbReference type="PIRSF" id="PIRSF015753">
    <property type="entry name" value="GST"/>
    <property type="match status" value="1"/>
</dbReference>
<feature type="binding site" evidence="2">
    <location>
        <position position="85"/>
    </location>
    <ligand>
        <name>glutathione</name>
        <dbReference type="ChEBI" id="CHEBI:57925"/>
    </ligand>
</feature>
<dbReference type="SUPFAM" id="SSF52833">
    <property type="entry name" value="Thioredoxin-like"/>
    <property type="match status" value="1"/>
</dbReference>
<dbReference type="InterPro" id="IPR010987">
    <property type="entry name" value="Glutathione-S-Trfase_C-like"/>
</dbReference>
<dbReference type="Pfam" id="PF13410">
    <property type="entry name" value="GST_C_2"/>
    <property type="match status" value="1"/>
</dbReference>
<dbReference type="Pfam" id="PF13409">
    <property type="entry name" value="GST_N_2"/>
    <property type="match status" value="1"/>
</dbReference>
<feature type="active site" description="Nucleophile" evidence="1">
    <location>
        <position position="52"/>
    </location>
</feature>
<evidence type="ECO:0000313" key="6">
    <source>
        <dbReference type="Proteomes" id="UP000219993"/>
    </source>
</evidence>
<dbReference type="OrthoDB" id="9769158at2"/>
<evidence type="ECO:0000256" key="3">
    <source>
        <dbReference type="PIRSR" id="PIRSR015753-3"/>
    </source>
</evidence>
<feature type="site" description="Lowers pKa of active site Cys" evidence="3">
    <location>
        <position position="237"/>
    </location>
</feature>
<dbReference type="EMBL" id="CP021435">
    <property type="protein sequence ID" value="ATJ82000.1"/>
    <property type="molecule type" value="Genomic_DNA"/>
</dbReference>
<sequence length="295" mass="34107">MGMLKNGSWRVDYQRPHGIHSDEGFRGCIRVDSTHGRHPELDRYHLYISYACPWAHRTLIARALRGLENAISITVVDPILTKQGWQIPEGNDPVLGARYLHQVYTAAAPQYTGRVTVPVLWDKKHNEIVSTESADIMWMLATQFERFAQRKADLYPQSLCRQIDYWSRFINSHVNSAVYRVGFAHDYETHHREKVSFFQALERLDRLLDHKSYLASSSPTAADWRLFCTLVRLDIAYAPYLGCNLARLADFPNLSAHTNRLMQFRGVAETISKEHIQRHFEARAKELNLGWRQAG</sequence>
<feature type="domain" description="GST C-terminal" evidence="4">
    <location>
        <begin position="156"/>
        <end position="280"/>
    </location>
</feature>
<dbReference type="PANTHER" id="PTHR32419:SF6">
    <property type="entry name" value="GLUTATHIONE S-TRANSFERASE OMEGA-LIKE 1-RELATED"/>
    <property type="match status" value="1"/>
</dbReference>
<dbReference type="PANTHER" id="PTHR32419">
    <property type="entry name" value="GLUTATHIONYL-HYDROQUINONE REDUCTASE"/>
    <property type="match status" value="1"/>
</dbReference>
<proteinExistence type="predicted"/>
<dbReference type="InterPro" id="IPR004045">
    <property type="entry name" value="Glutathione_S-Trfase_N"/>
</dbReference>
<dbReference type="PROSITE" id="PS50405">
    <property type="entry name" value="GST_CTER"/>
    <property type="match status" value="1"/>
</dbReference>
<dbReference type="SUPFAM" id="SSF47616">
    <property type="entry name" value="GST C-terminal domain-like"/>
    <property type="match status" value="1"/>
</dbReference>
<feature type="binding site" evidence="2">
    <location>
        <begin position="132"/>
        <end position="133"/>
    </location>
    <ligand>
        <name>glutathione</name>
        <dbReference type="ChEBI" id="CHEBI:57925"/>
    </ligand>
</feature>
<dbReference type="RefSeq" id="WP_097788496.1">
    <property type="nucleotide sequence ID" value="NZ_BAAADT010000024.1"/>
</dbReference>
<dbReference type="GO" id="GO:0004364">
    <property type="term" value="F:glutathione transferase activity"/>
    <property type="evidence" value="ECO:0007669"/>
    <property type="project" value="InterPro"/>
</dbReference>
<dbReference type="InterPro" id="IPR036249">
    <property type="entry name" value="Thioredoxin-like_sf"/>
</dbReference>
<dbReference type="InterPro" id="IPR016639">
    <property type="entry name" value="GST_Omega/GSH"/>
</dbReference>
<gene>
    <name evidence="5" type="ORF">BEI_1013</name>
</gene>
<keyword evidence="5" id="KW-0808">Transferase</keyword>
<dbReference type="AlphaFoldDB" id="A0A291P536"/>
<dbReference type="Proteomes" id="UP000219993">
    <property type="component" value="Chromosome"/>
</dbReference>
<dbReference type="InterPro" id="IPR036282">
    <property type="entry name" value="Glutathione-S-Trfase_C_sf"/>
</dbReference>
<evidence type="ECO:0000256" key="1">
    <source>
        <dbReference type="PIRSR" id="PIRSR015753-1"/>
    </source>
</evidence>